<dbReference type="GeneID" id="101507106"/>
<dbReference type="PROSITE" id="PS50888">
    <property type="entry name" value="BHLH"/>
    <property type="match status" value="1"/>
</dbReference>
<reference evidence="10" key="2">
    <citation type="submission" date="2025-08" db="UniProtKB">
        <authorList>
            <consortium name="RefSeq"/>
        </authorList>
    </citation>
    <scope>IDENTIFICATION</scope>
    <source>
        <tissue evidence="10">Etiolated seedlings</tissue>
    </source>
</reference>
<evidence type="ECO:0000256" key="7">
    <source>
        <dbReference type="SAM" id="MobiDB-lite"/>
    </source>
</evidence>
<feature type="coiled-coil region" evidence="6">
    <location>
        <begin position="105"/>
        <end position="132"/>
    </location>
</feature>
<dbReference type="PaxDb" id="3827-XP_004505238.1"/>
<dbReference type="STRING" id="3827.A0A1S2YIW1"/>
<proteinExistence type="predicted"/>
<dbReference type="SMART" id="SM00353">
    <property type="entry name" value="HLH"/>
    <property type="match status" value="1"/>
</dbReference>
<dbReference type="GO" id="GO:0005634">
    <property type="term" value="C:nucleus"/>
    <property type="evidence" value="ECO:0007669"/>
    <property type="project" value="UniProtKB-SubCell"/>
</dbReference>
<dbReference type="PANTHER" id="PTHR46772">
    <property type="entry name" value="BHLH DOMAIN-CONTAINING PROTEIN"/>
    <property type="match status" value="1"/>
</dbReference>
<evidence type="ECO:0000256" key="4">
    <source>
        <dbReference type="ARBA" id="ARBA00023163"/>
    </source>
</evidence>
<dbReference type="KEGG" id="cam:101507106"/>
<reference evidence="9" key="1">
    <citation type="journal article" date="2013" name="Nat. Biotechnol.">
        <title>Draft genome sequence of chickpea (Cicer arietinum) provides a resource for trait improvement.</title>
        <authorList>
            <person name="Varshney R.K."/>
            <person name="Song C."/>
            <person name="Saxena R.K."/>
            <person name="Azam S."/>
            <person name="Yu S."/>
            <person name="Sharpe A.G."/>
            <person name="Cannon S."/>
            <person name="Baek J."/>
            <person name="Rosen B.D."/>
            <person name="Tar'an B."/>
            <person name="Millan T."/>
            <person name="Zhang X."/>
            <person name="Ramsay L.D."/>
            <person name="Iwata A."/>
            <person name="Wang Y."/>
            <person name="Nelson W."/>
            <person name="Farmer A.D."/>
            <person name="Gaur P.M."/>
            <person name="Soderlund C."/>
            <person name="Penmetsa R.V."/>
            <person name="Xu C."/>
            <person name="Bharti A.K."/>
            <person name="He W."/>
            <person name="Winter P."/>
            <person name="Zhao S."/>
            <person name="Hane J.K."/>
            <person name="Carrasquilla-Garcia N."/>
            <person name="Condie J.A."/>
            <person name="Upadhyaya H.D."/>
            <person name="Luo M.C."/>
            <person name="Thudi M."/>
            <person name="Gowda C.L."/>
            <person name="Singh N.P."/>
            <person name="Lichtenzveig J."/>
            <person name="Gali K.K."/>
            <person name="Rubio J."/>
            <person name="Nadarajan N."/>
            <person name="Dolezel J."/>
            <person name="Bansal K.C."/>
            <person name="Xu X."/>
            <person name="Edwards D."/>
            <person name="Zhang G."/>
            <person name="Kahl G."/>
            <person name="Gil J."/>
            <person name="Singh K.B."/>
            <person name="Datta S.K."/>
            <person name="Jackson S.A."/>
            <person name="Wang J."/>
            <person name="Cook D.R."/>
        </authorList>
    </citation>
    <scope>NUCLEOTIDE SEQUENCE [LARGE SCALE GENOMIC DNA]</scope>
    <source>
        <strain evidence="9">cv. CDC Frontier</strain>
    </source>
</reference>
<dbReference type="Pfam" id="PF00010">
    <property type="entry name" value="HLH"/>
    <property type="match status" value="1"/>
</dbReference>
<gene>
    <name evidence="10" type="primary">LOC101507106</name>
</gene>
<keyword evidence="9" id="KW-1185">Reference proteome</keyword>
<dbReference type="CDD" id="cd11393">
    <property type="entry name" value="bHLH_AtbHLH_like"/>
    <property type="match status" value="1"/>
</dbReference>
<dbReference type="Gene3D" id="4.10.280.10">
    <property type="entry name" value="Helix-loop-helix DNA-binding domain"/>
    <property type="match status" value="1"/>
</dbReference>
<dbReference type="eggNOG" id="ENOG502QSD0">
    <property type="taxonomic scope" value="Eukaryota"/>
</dbReference>
<evidence type="ECO:0000313" key="9">
    <source>
        <dbReference type="Proteomes" id="UP000087171"/>
    </source>
</evidence>
<dbReference type="Proteomes" id="UP000087171">
    <property type="component" value="Chromosome Ca6"/>
</dbReference>
<dbReference type="SUPFAM" id="SSF47459">
    <property type="entry name" value="HLH, helix-loop-helix DNA-binding domain"/>
    <property type="match status" value="1"/>
</dbReference>
<evidence type="ECO:0000256" key="2">
    <source>
        <dbReference type="ARBA" id="ARBA00023015"/>
    </source>
</evidence>
<dbReference type="GO" id="GO:0003700">
    <property type="term" value="F:DNA-binding transcription factor activity"/>
    <property type="evidence" value="ECO:0007669"/>
    <property type="project" value="InterPro"/>
</dbReference>
<name>A0A1S2YIW1_CICAR</name>
<dbReference type="GO" id="GO:0009960">
    <property type="term" value="P:endosperm development"/>
    <property type="evidence" value="ECO:0007669"/>
    <property type="project" value="InterPro"/>
</dbReference>
<comment type="subcellular location">
    <subcellularLocation>
        <location evidence="1">Nucleus</location>
    </subcellularLocation>
</comment>
<keyword evidence="6" id="KW-0175">Coiled coil</keyword>
<feature type="domain" description="BHLH" evidence="8">
    <location>
        <begin position="65"/>
        <end position="115"/>
    </location>
</feature>
<keyword evidence="5" id="KW-0539">Nucleus</keyword>
<keyword evidence="2" id="KW-0805">Transcription regulation</keyword>
<feature type="compositionally biased region" description="Basic and acidic residues" evidence="7">
    <location>
        <begin position="34"/>
        <end position="63"/>
    </location>
</feature>
<dbReference type="InterPro" id="IPR045239">
    <property type="entry name" value="bHLH95_bHLH"/>
</dbReference>
<accession>A0A1S2YIW1</accession>
<dbReference type="InterPro" id="IPR011598">
    <property type="entry name" value="bHLH_dom"/>
</dbReference>
<evidence type="ECO:0000256" key="1">
    <source>
        <dbReference type="ARBA" id="ARBA00004123"/>
    </source>
</evidence>
<dbReference type="OrthoDB" id="1429358at2759"/>
<dbReference type="AlphaFoldDB" id="A0A1S2YIW1"/>
<evidence type="ECO:0000256" key="3">
    <source>
        <dbReference type="ARBA" id="ARBA00023125"/>
    </source>
</evidence>
<dbReference type="InterPro" id="IPR036638">
    <property type="entry name" value="HLH_DNA-bd_sf"/>
</dbReference>
<evidence type="ECO:0000259" key="8">
    <source>
        <dbReference type="PROSITE" id="PS50888"/>
    </source>
</evidence>
<evidence type="ECO:0000313" key="10">
    <source>
        <dbReference type="RefSeq" id="XP_004505238.1"/>
    </source>
</evidence>
<protein>
    <submittedName>
        <fullName evidence="10">Transcription factor bHLH95</fullName>
    </submittedName>
</protein>
<dbReference type="GO" id="GO:0003677">
    <property type="term" value="F:DNA binding"/>
    <property type="evidence" value="ECO:0007669"/>
    <property type="project" value="UniProtKB-KW"/>
</dbReference>
<keyword evidence="4" id="KW-0804">Transcription</keyword>
<keyword evidence="3" id="KW-0238">DNA-binding</keyword>
<dbReference type="InterPro" id="IPR044278">
    <property type="entry name" value="BHLH95-like"/>
</dbReference>
<feature type="compositionally biased region" description="Polar residues" evidence="7">
    <location>
        <begin position="24"/>
        <end position="33"/>
    </location>
</feature>
<organism evidence="9 10">
    <name type="scientific">Cicer arietinum</name>
    <name type="common">Chickpea</name>
    <name type="synonym">Garbanzo</name>
    <dbReference type="NCBI Taxonomy" id="3827"/>
    <lineage>
        <taxon>Eukaryota</taxon>
        <taxon>Viridiplantae</taxon>
        <taxon>Streptophyta</taxon>
        <taxon>Embryophyta</taxon>
        <taxon>Tracheophyta</taxon>
        <taxon>Spermatophyta</taxon>
        <taxon>Magnoliopsida</taxon>
        <taxon>eudicotyledons</taxon>
        <taxon>Gunneridae</taxon>
        <taxon>Pentapetalae</taxon>
        <taxon>rosids</taxon>
        <taxon>fabids</taxon>
        <taxon>Fabales</taxon>
        <taxon>Fabaceae</taxon>
        <taxon>Papilionoideae</taxon>
        <taxon>50 kb inversion clade</taxon>
        <taxon>NPAAA clade</taxon>
        <taxon>Hologalegina</taxon>
        <taxon>IRL clade</taxon>
        <taxon>Cicereae</taxon>
        <taxon>Cicer</taxon>
    </lineage>
</organism>
<evidence type="ECO:0000256" key="5">
    <source>
        <dbReference type="ARBA" id="ARBA00023242"/>
    </source>
</evidence>
<dbReference type="RefSeq" id="XP_004505238.1">
    <property type="nucleotide sequence ID" value="XM_004505181.2"/>
</dbReference>
<dbReference type="PANTHER" id="PTHR46772:SF8">
    <property type="entry name" value="TRANSCRIPTION FACTOR BHLH95"/>
    <property type="match status" value="1"/>
</dbReference>
<dbReference type="GO" id="GO:0046983">
    <property type="term" value="F:protein dimerization activity"/>
    <property type="evidence" value="ECO:0007669"/>
    <property type="project" value="InterPro"/>
</dbReference>
<feature type="region of interest" description="Disordered" evidence="7">
    <location>
        <begin position="22"/>
        <end position="63"/>
    </location>
</feature>
<sequence>MAMSVDHDEGVHLGLVWENEAVDLTNSDTSGESSKQKLEMKAMREKEGIKKRSDGEGKDGKYRDSDHEIHIWTERERRKKMRNMFSGLHALLPQLPSKADKSTIVDAAVKHIKNLQQTLEKLEKEKEKRLKSVSSFGSESSIINSHWHPYESREAIIADQGSSNYNFPSNAIVTSNPSNAFSTPPPQVAFQTWSSQNVVLNICGGEAQFCICATKKPGLMTTIAFVLEKHRIDVISANIVCNGNGNFYMILAHAKQASHQLQDANSMEETYKQAAGEIMILIS</sequence>
<evidence type="ECO:0000256" key="6">
    <source>
        <dbReference type="SAM" id="Coils"/>
    </source>
</evidence>